<evidence type="ECO:0000313" key="7">
    <source>
        <dbReference type="Proteomes" id="UP000663852"/>
    </source>
</evidence>
<sequence length="254" mass="29723">MLPFFFVTIVLLSVKIDGRILLYNTENDEIVEKFDCVYYVSTFGEEILYCRRPSTVQSLDRQRDDCDNQGEKVLFRDLLYRGIDPSIVLEWNSSIEVVDLYAEVFYNRSLFNNDDNRSICICRNGKFGKYCEYQLTHDKNLFSETIDAQFEGKRDTWNVQRYGAILCYQTLPCPSSPLCLDWREICDGKQRCPNGIDEENCDKLAFNECEDDAFRCTNGMCIAEVIMIVWIGDWCWLKPDAINCDEHLCLHPLY</sequence>
<comment type="caution">
    <text evidence="2">Lacks conserved residue(s) required for the propagation of feature annotation.</text>
</comment>
<evidence type="ECO:0000256" key="1">
    <source>
        <dbReference type="ARBA" id="ARBA00023157"/>
    </source>
</evidence>
<dbReference type="EMBL" id="CAJNOJ010000537">
    <property type="protein sequence ID" value="CAF1479010.1"/>
    <property type="molecule type" value="Genomic_DNA"/>
</dbReference>
<dbReference type="PROSITE" id="PS50068">
    <property type="entry name" value="LDLRA_2"/>
    <property type="match status" value="1"/>
</dbReference>
<protein>
    <submittedName>
        <fullName evidence="4">Uncharacterized protein</fullName>
    </submittedName>
</protein>
<feature type="signal peptide" evidence="3">
    <location>
        <begin position="1"/>
        <end position="18"/>
    </location>
</feature>
<dbReference type="OrthoDB" id="9990982at2759"/>
<dbReference type="EMBL" id="CAJNOR010008004">
    <property type="protein sequence ID" value="CAF1627025.1"/>
    <property type="molecule type" value="Genomic_DNA"/>
</dbReference>
<keyword evidence="3" id="KW-0732">Signal</keyword>
<evidence type="ECO:0000313" key="6">
    <source>
        <dbReference type="Proteomes" id="UP000663828"/>
    </source>
</evidence>
<gene>
    <name evidence="4" type="ORF">EDS130_LOCUS41314</name>
    <name evidence="5" type="ORF">XAT740_LOCUS51044</name>
</gene>
<evidence type="ECO:0000313" key="5">
    <source>
        <dbReference type="EMBL" id="CAF1627025.1"/>
    </source>
</evidence>
<feature type="disulfide bond" evidence="2">
    <location>
        <begin position="186"/>
        <end position="201"/>
    </location>
</feature>
<evidence type="ECO:0000256" key="2">
    <source>
        <dbReference type="PROSITE-ProRule" id="PRU00124"/>
    </source>
</evidence>
<feature type="disulfide bond" evidence="2">
    <location>
        <begin position="167"/>
        <end position="179"/>
    </location>
</feature>
<dbReference type="AlphaFoldDB" id="A0A815RME9"/>
<dbReference type="InterPro" id="IPR002172">
    <property type="entry name" value="LDrepeatLR_classA_rpt"/>
</dbReference>
<dbReference type="Proteomes" id="UP000663828">
    <property type="component" value="Unassembled WGS sequence"/>
</dbReference>
<accession>A0A815RME9</accession>
<dbReference type="SUPFAM" id="SSF57424">
    <property type="entry name" value="LDL receptor-like module"/>
    <property type="match status" value="1"/>
</dbReference>
<comment type="caution">
    <text evidence="4">The sequence shown here is derived from an EMBL/GenBank/DDBJ whole genome shotgun (WGS) entry which is preliminary data.</text>
</comment>
<keyword evidence="1 2" id="KW-1015">Disulfide bond</keyword>
<feature type="chain" id="PRO_5036412229" evidence="3">
    <location>
        <begin position="19"/>
        <end position="254"/>
    </location>
</feature>
<dbReference type="Proteomes" id="UP000663852">
    <property type="component" value="Unassembled WGS sequence"/>
</dbReference>
<name>A0A815RME9_ADIRI</name>
<reference evidence="4" key="1">
    <citation type="submission" date="2021-02" db="EMBL/GenBank/DDBJ databases">
        <authorList>
            <person name="Nowell W R."/>
        </authorList>
    </citation>
    <scope>NUCLEOTIDE SEQUENCE</scope>
</reference>
<keyword evidence="6" id="KW-1185">Reference proteome</keyword>
<evidence type="ECO:0000313" key="4">
    <source>
        <dbReference type="EMBL" id="CAF1479010.1"/>
    </source>
</evidence>
<dbReference type="Gene3D" id="4.10.400.10">
    <property type="entry name" value="Low-density Lipoprotein Receptor"/>
    <property type="match status" value="1"/>
</dbReference>
<evidence type="ECO:0000256" key="3">
    <source>
        <dbReference type="SAM" id="SignalP"/>
    </source>
</evidence>
<dbReference type="InterPro" id="IPR036055">
    <property type="entry name" value="LDL_receptor-like_sf"/>
</dbReference>
<proteinExistence type="predicted"/>
<organism evidence="4 7">
    <name type="scientific">Adineta ricciae</name>
    <name type="common">Rotifer</name>
    <dbReference type="NCBI Taxonomy" id="249248"/>
    <lineage>
        <taxon>Eukaryota</taxon>
        <taxon>Metazoa</taxon>
        <taxon>Spiralia</taxon>
        <taxon>Gnathifera</taxon>
        <taxon>Rotifera</taxon>
        <taxon>Eurotatoria</taxon>
        <taxon>Bdelloidea</taxon>
        <taxon>Adinetida</taxon>
        <taxon>Adinetidae</taxon>
        <taxon>Adineta</taxon>
    </lineage>
</organism>